<gene>
    <name evidence="3" type="ORF">NCTC10485_03553</name>
</gene>
<evidence type="ECO:0000313" key="3">
    <source>
        <dbReference type="EMBL" id="VEG49246.1"/>
    </source>
</evidence>
<organism evidence="3 4">
    <name type="scientific">Mycolicibacterium chitae</name>
    <name type="common">Mycobacterium chitae</name>
    <dbReference type="NCBI Taxonomy" id="1792"/>
    <lineage>
        <taxon>Bacteria</taxon>
        <taxon>Bacillati</taxon>
        <taxon>Actinomycetota</taxon>
        <taxon>Actinomycetes</taxon>
        <taxon>Mycobacteriales</taxon>
        <taxon>Mycobacteriaceae</taxon>
        <taxon>Mycolicibacterium</taxon>
    </lineage>
</organism>
<name>A0A448I9X3_MYCCI</name>
<dbReference type="Gene3D" id="3.10.129.10">
    <property type="entry name" value="Hotdog Thioesterase"/>
    <property type="match status" value="1"/>
</dbReference>
<dbReference type="SUPFAM" id="SSF54637">
    <property type="entry name" value="Thioesterase/thiol ester dehydrase-isomerase"/>
    <property type="match status" value="1"/>
</dbReference>
<accession>A0A448I9X3</accession>
<feature type="domain" description="MaoC-like" evidence="2">
    <location>
        <begin position="35"/>
        <end position="135"/>
    </location>
</feature>
<dbReference type="InterPro" id="IPR002539">
    <property type="entry name" value="MaoC-like_dom"/>
</dbReference>
<comment type="similarity">
    <text evidence="1">Belongs to the enoyl-CoA hydratase/isomerase family.</text>
</comment>
<dbReference type="Proteomes" id="UP000282551">
    <property type="component" value="Chromosome"/>
</dbReference>
<dbReference type="OrthoDB" id="9797938at2"/>
<dbReference type="Pfam" id="PF01575">
    <property type="entry name" value="MaoC_dehydratas"/>
    <property type="match status" value="1"/>
</dbReference>
<dbReference type="RefSeq" id="WP_126334944.1">
    <property type="nucleotide sequence ID" value="NZ_AP022604.1"/>
</dbReference>
<dbReference type="AlphaFoldDB" id="A0A448I9X3"/>
<proteinExistence type="inferred from homology"/>
<dbReference type="EMBL" id="LR134355">
    <property type="protein sequence ID" value="VEG49246.1"/>
    <property type="molecule type" value="Genomic_DNA"/>
</dbReference>
<dbReference type="InterPro" id="IPR029069">
    <property type="entry name" value="HotDog_dom_sf"/>
</dbReference>
<sequence length="162" mass="17691">MSLPQSAERDLASLPPDQILHAEDLVAGDWMDLGSVEVTRDEIIEFAKRFDPLPIHLDVTNPVFGDVIASGMHTLSLFSSIASPNFISRLALVAGKGIERLHFPRPVRPGAVLSGSVQIVDIRMGARRADVHCRYDMADSGGELVMTMVGVQVVRRRHPVAD</sequence>
<reference evidence="3 4" key="1">
    <citation type="submission" date="2018-12" db="EMBL/GenBank/DDBJ databases">
        <authorList>
            <consortium name="Pathogen Informatics"/>
        </authorList>
    </citation>
    <scope>NUCLEOTIDE SEQUENCE [LARGE SCALE GENOMIC DNA]</scope>
    <source>
        <strain evidence="3 4">NCTC10485</strain>
    </source>
</reference>
<keyword evidence="4" id="KW-1185">Reference proteome</keyword>
<evidence type="ECO:0000259" key="2">
    <source>
        <dbReference type="Pfam" id="PF01575"/>
    </source>
</evidence>
<evidence type="ECO:0000313" key="4">
    <source>
        <dbReference type="Proteomes" id="UP000282551"/>
    </source>
</evidence>
<protein>
    <submittedName>
        <fullName evidence="3">Dehydratase</fullName>
    </submittedName>
</protein>
<evidence type="ECO:0000256" key="1">
    <source>
        <dbReference type="ARBA" id="ARBA00005254"/>
    </source>
</evidence>